<protein>
    <submittedName>
        <fullName evidence="2">10729_t:CDS:1</fullName>
    </submittedName>
</protein>
<comment type="caution">
    <text evidence="2">The sequence shown here is derived from an EMBL/GenBank/DDBJ whole genome shotgun (WGS) entry which is preliminary data.</text>
</comment>
<keyword evidence="3" id="KW-1185">Reference proteome</keyword>
<dbReference type="Proteomes" id="UP000789375">
    <property type="component" value="Unassembled WGS sequence"/>
</dbReference>
<feature type="compositionally biased region" description="Polar residues" evidence="1">
    <location>
        <begin position="65"/>
        <end position="83"/>
    </location>
</feature>
<evidence type="ECO:0000313" key="2">
    <source>
        <dbReference type="EMBL" id="CAG8622428.1"/>
    </source>
</evidence>
<feature type="region of interest" description="Disordered" evidence="1">
    <location>
        <begin position="59"/>
        <end position="104"/>
    </location>
</feature>
<name>A0A9N9D4T2_FUNMO</name>
<organism evidence="2 3">
    <name type="scientific">Funneliformis mosseae</name>
    <name type="common">Endomycorrhizal fungus</name>
    <name type="synonym">Glomus mosseae</name>
    <dbReference type="NCBI Taxonomy" id="27381"/>
    <lineage>
        <taxon>Eukaryota</taxon>
        <taxon>Fungi</taxon>
        <taxon>Fungi incertae sedis</taxon>
        <taxon>Mucoromycota</taxon>
        <taxon>Glomeromycotina</taxon>
        <taxon>Glomeromycetes</taxon>
        <taxon>Glomerales</taxon>
        <taxon>Glomeraceae</taxon>
        <taxon>Funneliformis</taxon>
    </lineage>
</organism>
<evidence type="ECO:0000256" key="1">
    <source>
        <dbReference type="SAM" id="MobiDB-lite"/>
    </source>
</evidence>
<accession>A0A9N9D4T2</accession>
<proteinExistence type="predicted"/>
<evidence type="ECO:0000313" key="3">
    <source>
        <dbReference type="Proteomes" id="UP000789375"/>
    </source>
</evidence>
<dbReference type="EMBL" id="CAJVPP010003167">
    <property type="protein sequence ID" value="CAG8622428.1"/>
    <property type="molecule type" value="Genomic_DNA"/>
</dbReference>
<dbReference type="AlphaFoldDB" id="A0A9N9D4T2"/>
<gene>
    <name evidence="2" type="ORF">FMOSSE_LOCUS10057</name>
</gene>
<sequence length="104" mass="11619">MCKPDITMWLAISSLFFKPFAHKPGISSACKTRGDTSASGTVFEMTVYYNPSPFRMIRPSKKSTLESNDVSKSAKETLSSFQENYPPEETIIANTTPSRRDTDN</sequence>
<reference evidence="2" key="1">
    <citation type="submission" date="2021-06" db="EMBL/GenBank/DDBJ databases">
        <authorList>
            <person name="Kallberg Y."/>
            <person name="Tangrot J."/>
            <person name="Rosling A."/>
        </authorList>
    </citation>
    <scope>NUCLEOTIDE SEQUENCE</scope>
    <source>
        <strain evidence="2">87-6 pot B 2015</strain>
    </source>
</reference>